<keyword evidence="4" id="KW-1185">Reference proteome</keyword>
<reference evidence="3" key="2">
    <citation type="submission" date="2022-06" db="UniProtKB">
        <authorList>
            <consortium name="EnsemblMetazoa"/>
        </authorList>
    </citation>
    <scope>IDENTIFICATION</scope>
    <source>
        <strain evidence="3">DF5081</strain>
    </source>
</reference>
<sequence length="116" mass="11491">MKSFSALLLLSAFVTVSVVYAQDAPAPAEAAAAAPAEAAAAPAEPAAAEGGAAETTKATEPAGVPEDKQKPTESSSTPAPSSPTHEVPIEPTTQSSSLFAPLVSTALVMLGMVMAR</sequence>
<feature type="chain" id="PRO_5035831029" evidence="2">
    <location>
        <begin position="22"/>
        <end position="116"/>
    </location>
</feature>
<evidence type="ECO:0000256" key="2">
    <source>
        <dbReference type="SAM" id="SignalP"/>
    </source>
</evidence>
<name>A0A8R1DWV7_CAEJA</name>
<organism evidence="3 4">
    <name type="scientific">Caenorhabditis japonica</name>
    <dbReference type="NCBI Taxonomy" id="281687"/>
    <lineage>
        <taxon>Eukaryota</taxon>
        <taxon>Metazoa</taxon>
        <taxon>Ecdysozoa</taxon>
        <taxon>Nematoda</taxon>
        <taxon>Chromadorea</taxon>
        <taxon>Rhabditida</taxon>
        <taxon>Rhabditina</taxon>
        <taxon>Rhabditomorpha</taxon>
        <taxon>Rhabditoidea</taxon>
        <taxon>Rhabditidae</taxon>
        <taxon>Peloderinae</taxon>
        <taxon>Caenorhabditis</taxon>
    </lineage>
</organism>
<evidence type="ECO:0000313" key="4">
    <source>
        <dbReference type="Proteomes" id="UP000005237"/>
    </source>
</evidence>
<dbReference type="AlphaFoldDB" id="A0A8R1DWV7"/>
<feature type="compositionally biased region" description="Low complexity" evidence="1">
    <location>
        <begin position="72"/>
        <end position="84"/>
    </location>
</feature>
<evidence type="ECO:0000313" key="3">
    <source>
        <dbReference type="EnsemblMetazoa" id="CJA13746.1"/>
    </source>
</evidence>
<feature type="region of interest" description="Disordered" evidence="1">
    <location>
        <begin position="27"/>
        <end position="95"/>
    </location>
</feature>
<dbReference type="EnsemblMetazoa" id="CJA13746.1">
    <property type="protein sequence ID" value="CJA13746.1"/>
    <property type="gene ID" value="WBGene00132950"/>
</dbReference>
<evidence type="ECO:0000256" key="1">
    <source>
        <dbReference type="SAM" id="MobiDB-lite"/>
    </source>
</evidence>
<protein>
    <submittedName>
        <fullName evidence="3">Uncharacterized protein</fullName>
    </submittedName>
</protein>
<keyword evidence="2" id="KW-0732">Signal</keyword>
<proteinExistence type="predicted"/>
<feature type="signal peptide" evidence="2">
    <location>
        <begin position="1"/>
        <end position="21"/>
    </location>
</feature>
<feature type="compositionally biased region" description="Low complexity" evidence="1">
    <location>
        <begin position="27"/>
        <end position="63"/>
    </location>
</feature>
<dbReference type="Proteomes" id="UP000005237">
    <property type="component" value="Unassembled WGS sequence"/>
</dbReference>
<accession>A0A8R1DWV7</accession>
<reference evidence="4" key="1">
    <citation type="submission" date="2010-08" db="EMBL/GenBank/DDBJ databases">
        <authorList>
            <consortium name="Caenorhabditis japonica Sequencing Consortium"/>
            <person name="Wilson R.K."/>
        </authorList>
    </citation>
    <scope>NUCLEOTIDE SEQUENCE [LARGE SCALE GENOMIC DNA]</scope>
    <source>
        <strain evidence="4">DF5081</strain>
    </source>
</reference>